<dbReference type="STRING" id="1891675.B1H58_08630"/>
<organism evidence="1 2">
    <name type="scientific">Pantoea alhagi</name>
    <dbReference type="NCBI Taxonomy" id="1891675"/>
    <lineage>
        <taxon>Bacteria</taxon>
        <taxon>Pseudomonadati</taxon>
        <taxon>Pseudomonadota</taxon>
        <taxon>Gammaproteobacteria</taxon>
        <taxon>Enterobacterales</taxon>
        <taxon>Erwiniaceae</taxon>
        <taxon>Pantoea</taxon>
    </lineage>
</organism>
<accession>A0A1W6B4T7</accession>
<reference evidence="1 2" key="1">
    <citation type="submission" date="2017-02" db="EMBL/GenBank/DDBJ databases">
        <title>Complete genome sequence of the drought resistance-promoting endophyte Pantoea alhagi LTYR-11Z.</title>
        <authorList>
            <person name="Zhang L."/>
        </authorList>
    </citation>
    <scope>NUCLEOTIDE SEQUENCE [LARGE SCALE GENOMIC DNA]</scope>
    <source>
        <strain evidence="1 2">LTYR-11Z</strain>
    </source>
</reference>
<keyword evidence="2" id="KW-1185">Reference proteome</keyword>
<gene>
    <name evidence="1" type="ORF">B1H58_08630</name>
</gene>
<dbReference type="OrthoDB" id="6463131at2"/>
<evidence type="ECO:0000313" key="1">
    <source>
        <dbReference type="EMBL" id="ARJ42084.1"/>
    </source>
</evidence>
<dbReference type="Proteomes" id="UP000192900">
    <property type="component" value="Chromosome"/>
</dbReference>
<evidence type="ECO:0000313" key="2">
    <source>
        <dbReference type="Proteomes" id="UP000192900"/>
    </source>
</evidence>
<dbReference type="EMBL" id="CP019706">
    <property type="protein sequence ID" value="ARJ42084.1"/>
    <property type="molecule type" value="Genomic_DNA"/>
</dbReference>
<dbReference type="RefSeq" id="WP_085069457.1">
    <property type="nucleotide sequence ID" value="NZ_CP019706.1"/>
</dbReference>
<dbReference type="KEGG" id="palh:B1H58_08630"/>
<proteinExistence type="predicted"/>
<name>A0A1W6B4T7_9GAMM</name>
<sequence length="142" mass="16746">MKWLKWALMLLLAVLVINVVDFFYINTSLINKAERNPGFKQSERRLYRLFVDEDIKNAPRITDDYYFRFRRMDGPSPEISGIVFNGTTETAALEKYLTALGYQHVSDDEFGQRWEKDGRTAPNIYIWRDTESSIIFLTKYSL</sequence>
<protein>
    <submittedName>
        <fullName evidence="1">Uncharacterized protein</fullName>
    </submittedName>
</protein>
<dbReference type="AlphaFoldDB" id="A0A1W6B4T7"/>